<feature type="domain" description="YrdC-like" evidence="2">
    <location>
        <begin position="7"/>
        <end position="208"/>
    </location>
</feature>
<dbReference type="GO" id="GO:0003725">
    <property type="term" value="F:double-stranded RNA binding"/>
    <property type="evidence" value="ECO:0007669"/>
    <property type="project" value="InterPro"/>
</dbReference>
<dbReference type="Gene3D" id="3.90.870.10">
    <property type="entry name" value="DHBP synthase"/>
    <property type="match status" value="1"/>
</dbReference>
<comment type="caution">
    <text evidence="3">The sequence shown here is derived from an EMBL/GenBank/DDBJ whole genome shotgun (WGS) entry which is preliminary data.</text>
</comment>
<proteinExistence type="predicted"/>
<dbReference type="InterPro" id="IPR006070">
    <property type="entry name" value="Sua5-like_dom"/>
</dbReference>
<sequence length="255" mass="28095">MPSPNVKEDARRVYEAIKGGGLAILQLTVGYTMMGSTAEALDRMFLAKKRGPEKRHAMGGNLELHQQIHIMHLEHAEMVRCLIEDFDLPLGIVAPYRKDHPIIKNIDTRTLEVTTAGDTLFMLINAGKLLDEVTKLTMAVNIPILGSSSNLSGTGAKFRFEDVPEELKSVSDVTLDYGLIKFVHSPRTSSTMLDFSGPVPKVLRIGVGYEIIRDHIQRFWGTELPNDPGFHVNPSGHMGTAPAPLKSLQDLITVS</sequence>
<evidence type="ECO:0000313" key="3">
    <source>
        <dbReference type="EMBL" id="KAF2104447.1"/>
    </source>
</evidence>
<reference evidence="3" key="1">
    <citation type="journal article" date="2020" name="Stud. Mycol.">
        <title>101 Dothideomycetes genomes: a test case for predicting lifestyles and emergence of pathogens.</title>
        <authorList>
            <person name="Haridas S."/>
            <person name="Albert R."/>
            <person name="Binder M."/>
            <person name="Bloem J."/>
            <person name="Labutti K."/>
            <person name="Salamov A."/>
            <person name="Andreopoulos B."/>
            <person name="Baker S."/>
            <person name="Barry K."/>
            <person name="Bills G."/>
            <person name="Bluhm B."/>
            <person name="Cannon C."/>
            <person name="Castanera R."/>
            <person name="Culley D."/>
            <person name="Daum C."/>
            <person name="Ezra D."/>
            <person name="Gonzalez J."/>
            <person name="Henrissat B."/>
            <person name="Kuo A."/>
            <person name="Liang C."/>
            <person name="Lipzen A."/>
            <person name="Lutzoni F."/>
            <person name="Magnuson J."/>
            <person name="Mondo S."/>
            <person name="Nolan M."/>
            <person name="Ohm R."/>
            <person name="Pangilinan J."/>
            <person name="Park H.-J."/>
            <person name="Ramirez L."/>
            <person name="Alfaro M."/>
            <person name="Sun H."/>
            <person name="Tritt A."/>
            <person name="Yoshinaga Y."/>
            <person name="Zwiers L.-H."/>
            <person name="Turgeon B."/>
            <person name="Goodwin S."/>
            <person name="Spatafora J."/>
            <person name="Crous P."/>
            <person name="Grigoriev I."/>
        </authorList>
    </citation>
    <scope>NUCLEOTIDE SEQUENCE</scope>
    <source>
        <strain evidence="3">CBS 133067</strain>
    </source>
</reference>
<protein>
    <recommendedName>
        <fullName evidence="1">Threonylcarbamoyl-AMP synthase</fullName>
    </recommendedName>
</protein>
<evidence type="ECO:0000313" key="4">
    <source>
        <dbReference type="Proteomes" id="UP000799772"/>
    </source>
</evidence>
<dbReference type="SUPFAM" id="SSF55821">
    <property type="entry name" value="YrdC/RibB"/>
    <property type="match status" value="1"/>
</dbReference>
<keyword evidence="4" id="KW-1185">Reference proteome</keyword>
<accession>A0A9P4IU10</accession>
<dbReference type="Proteomes" id="UP000799772">
    <property type="component" value="Unassembled WGS sequence"/>
</dbReference>
<gene>
    <name evidence="3" type="ORF">NA57DRAFT_51270</name>
</gene>
<organism evidence="3 4">
    <name type="scientific">Rhizodiscina lignyota</name>
    <dbReference type="NCBI Taxonomy" id="1504668"/>
    <lineage>
        <taxon>Eukaryota</taxon>
        <taxon>Fungi</taxon>
        <taxon>Dikarya</taxon>
        <taxon>Ascomycota</taxon>
        <taxon>Pezizomycotina</taxon>
        <taxon>Dothideomycetes</taxon>
        <taxon>Pleosporomycetidae</taxon>
        <taxon>Aulographales</taxon>
        <taxon>Rhizodiscinaceae</taxon>
        <taxon>Rhizodiscina</taxon>
    </lineage>
</organism>
<dbReference type="InterPro" id="IPR017945">
    <property type="entry name" value="DHBP_synth_RibB-like_a/b_dom"/>
</dbReference>
<dbReference type="EMBL" id="ML978121">
    <property type="protein sequence ID" value="KAF2104447.1"/>
    <property type="molecule type" value="Genomic_DNA"/>
</dbReference>
<name>A0A9P4IU10_9PEZI</name>
<evidence type="ECO:0000259" key="2">
    <source>
        <dbReference type="PROSITE" id="PS51163"/>
    </source>
</evidence>
<dbReference type="OrthoDB" id="4664297at2759"/>
<dbReference type="AlphaFoldDB" id="A0A9P4IU10"/>
<evidence type="ECO:0000256" key="1">
    <source>
        <dbReference type="ARBA" id="ARBA00015492"/>
    </source>
</evidence>
<dbReference type="PROSITE" id="PS51163">
    <property type="entry name" value="YRDC"/>
    <property type="match status" value="1"/>
</dbReference>